<sequence length="151" mass="17248">MTQHSPDSSVNYRDVGVAFLQNADKCHPGSWVICQSQDTDGKKYTYIAQVTEILQSSDSNEEQEQKAEFLVVQYGDVLQSHPTYKMWQLVFHILSPSRQDAQCTVNIQHNCHDNKCTIELGVVAMQEREKSSDRKFIVKHLNPSDFILNTS</sequence>
<dbReference type="Proteomes" id="UP000054279">
    <property type="component" value="Unassembled WGS sequence"/>
</dbReference>
<accession>A0A0C9VWR5</accession>
<dbReference type="HOGENOM" id="CLU_1732638_0_0_1"/>
<protein>
    <submittedName>
        <fullName evidence="1">Uncharacterized protein</fullName>
    </submittedName>
</protein>
<proteinExistence type="predicted"/>
<name>A0A0C9VWR5_SPHS4</name>
<reference evidence="1 2" key="1">
    <citation type="submission" date="2014-06" db="EMBL/GenBank/DDBJ databases">
        <title>Evolutionary Origins and Diversification of the Mycorrhizal Mutualists.</title>
        <authorList>
            <consortium name="DOE Joint Genome Institute"/>
            <consortium name="Mycorrhizal Genomics Consortium"/>
            <person name="Kohler A."/>
            <person name="Kuo A."/>
            <person name="Nagy L.G."/>
            <person name="Floudas D."/>
            <person name="Copeland A."/>
            <person name="Barry K.W."/>
            <person name="Cichocki N."/>
            <person name="Veneault-Fourrey C."/>
            <person name="LaButti K."/>
            <person name="Lindquist E.A."/>
            <person name="Lipzen A."/>
            <person name="Lundell T."/>
            <person name="Morin E."/>
            <person name="Murat C."/>
            <person name="Riley R."/>
            <person name="Ohm R."/>
            <person name="Sun H."/>
            <person name="Tunlid A."/>
            <person name="Henrissat B."/>
            <person name="Grigoriev I.V."/>
            <person name="Hibbett D.S."/>
            <person name="Martin F."/>
        </authorList>
    </citation>
    <scope>NUCLEOTIDE SEQUENCE [LARGE SCALE GENOMIC DNA]</scope>
    <source>
        <strain evidence="1 2">SS14</strain>
    </source>
</reference>
<keyword evidence="2" id="KW-1185">Reference proteome</keyword>
<dbReference type="AlphaFoldDB" id="A0A0C9VWR5"/>
<dbReference type="OrthoDB" id="3264327at2759"/>
<gene>
    <name evidence="1" type="ORF">M422DRAFT_170077</name>
</gene>
<organism evidence="1 2">
    <name type="scientific">Sphaerobolus stellatus (strain SS14)</name>
    <dbReference type="NCBI Taxonomy" id="990650"/>
    <lineage>
        <taxon>Eukaryota</taxon>
        <taxon>Fungi</taxon>
        <taxon>Dikarya</taxon>
        <taxon>Basidiomycota</taxon>
        <taxon>Agaricomycotina</taxon>
        <taxon>Agaricomycetes</taxon>
        <taxon>Phallomycetidae</taxon>
        <taxon>Geastrales</taxon>
        <taxon>Sphaerobolaceae</taxon>
        <taxon>Sphaerobolus</taxon>
    </lineage>
</organism>
<evidence type="ECO:0000313" key="2">
    <source>
        <dbReference type="Proteomes" id="UP000054279"/>
    </source>
</evidence>
<evidence type="ECO:0000313" key="1">
    <source>
        <dbReference type="EMBL" id="KIJ43280.1"/>
    </source>
</evidence>
<dbReference type="EMBL" id="KN837124">
    <property type="protein sequence ID" value="KIJ43280.1"/>
    <property type="molecule type" value="Genomic_DNA"/>
</dbReference>